<comment type="pathway">
    <text evidence="3">Protein modification; protein glycosylation.</text>
</comment>
<evidence type="ECO:0000259" key="13">
    <source>
        <dbReference type="Pfam" id="PF18400"/>
    </source>
</evidence>
<dbReference type="CDD" id="cd06432">
    <property type="entry name" value="GT8_HUGT1_C_like"/>
    <property type="match status" value="1"/>
</dbReference>
<feature type="domain" description="UGGT thioredoxin-like" evidence="13">
    <location>
        <begin position="85"/>
        <end position="264"/>
    </location>
</feature>
<accession>A0A0N4TIQ4</accession>
<dbReference type="Pfam" id="PF18404">
    <property type="entry name" value="Glyco_transf_24"/>
    <property type="match status" value="1"/>
</dbReference>
<evidence type="ECO:0000259" key="15">
    <source>
        <dbReference type="Pfam" id="PF18402"/>
    </source>
</evidence>
<comment type="catalytic activity">
    <reaction evidence="11">
        <text>N(4)-(alpha-D-Man-(1-&gt;2)-alpha-D-Man-(1-&gt;2)-alpha-D-Man-(1-&gt;3)-[alpha-D-Man-(1-&gt;2)-alpha-D-Man-(1-&gt;3)-[alpha-D-Man-(1-&gt;2)-alpha-D-Man-(1-&gt;6)]-alpha-D-Man-(1-&gt;6)]-beta-D-Man-(1-&gt;4)-beta-D-GlcNAc-(1-&gt;4)-beta-D-GlcNAc)-L-asparaginyl-[protein] (N-glucan mannose isomer 9A1,2,3B1,2,3) + UDP-alpha-D-glucose = N(4)-(alpha-D-Glc-(1-&gt;3)-alpha-D-Man-(1-&gt;2)-alpha-D-Man-(1-&gt;2)-alpha-D-Man-(1-&gt;3)-[alpha-D-Man-(1-&gt;2)-alpha-D-Man-(1-&gt;3)-[alpha-D-Man-(1-&gt;2)-alpha-D-Man-(1-&gt;6)]-alpha-D-Man-(1-&gt;6)]-beta-D-Man-(1-&gt;4)-beta-D-GlcNAc-(1-&gt;4)-beta-D-GlcNAc)-L-asparaginyl-[protein] + UDP + H(+)</text>
        <dbReference type="Rhea" id="RHEA:61304"/>
        <dbReference type="Rhea" id="RHEA-COMP:14356"/>
        <dbReference type="Rhea" id="RHEA-COMP:14357"/>
        <dbReference type="ChEBI" id="CHEBI:15378"/>
        <dbReference type="ChEBI" id="CHEBI:58223"/>
        <dbReference type="ChEBI" id="CHEBI:58885"/>
        <dbReference type="ChEBI" id="CHEBI:59080"/>
        <dbReference type="ChEBI" id="CHEBI:139493"/>
    </reaction>
</comment>
<dbReference type="EMBL" id="UZAD01013130">
    <property type="protein sequence ID" value="VDN89274.1"/>
    <property type="molecule type" value="Genomic_DNA"/>
</dbReference>
<gene>
    <name evidence="18" type="ORF">BPAG_LOCUS8088</name>
</gene>
<organism evidence="20">
    <name type="scientific">Brugia pahangi</name>
    <name type="common">Filarial nematode worm</name>
    <dbReference type="NCBI Taxonomy" id="6280"/>
    <lineage>
        <taxon>Eukaryota</taxon>
        <taxon>Metazoa</taxon>
        <taxon>Ecdysozoa</taxon>
        <taxon>Nematoda</taxon>
        <taxon>Chromadorea</taxon>
        <taxon>Rhabditida</taxon>
        <taxon>Spirurina</taxon>
        <taxon>Spiruromorpha</taxon>
        <taxon>Filarioidea</taxon>
        <taxon>Onchocercidae</taxon>
        <taxon>Brugia</taxon>
    </lineage>
</organism>
<comment type="cofactor">
    <cofactor evidence="1">
        <name>Ca(2+)</name>
        <dbReference type="ChEBI" id="CHEBI:29108"/>
    </cofactor>
</comment>
<dbReference type="GO" id="GO:0018279">
    <property type="term" value="P:protein N-linked glycosylation via asparagine"/>
    <property type="evidence" value="ECO:0007669"/>
    <property type="project" value="TreeGrafter"/>
</dbReference>
<evidence type="ECO:0000313" key="20">
    <source>
        <dbReference type="WBParaSite" id="BPAG_0000812601-mRNA-1"/>
    </source>
</evidence>
<evidence type="ECO:0000256" key="1">
    <source>
        <dbReference type="ARBA" id="ARBA00001913"/>
    </source>
</evidence>
<reference evidence="18 19" key="2">
    <citation type="submission" date="2018-11" db="EMBL/GenBank/DDBJ databases">
        <authorList>
            <consortium name="Pathogen Informatics"/>
        </authorList>
    </citation>
    <scope>NUCLEOTIDE SEQUENCE [LARGE SCALE GENOMIC DNA]</scope>
</reference>
<dbReference type="STRING" id="6280.A0A0N4TIQ4"/>
<comment type="subcellular location">
    <subcellularLocation>
        <location evidence="2">Endoplasmic reticulum lumen</location>
    </subcellularLocation>
</comment>
<dbReference type="PANTHER" id="PTHR11226:SF0">
    <property type="entry name" value="UDP-GLUCOSE:GLYCOPROTEIN GLUCOSYLTRANSFERASE"/>
    <property type="match status" value="1"/>
</dbReference>
<evidence type="ECO:0000256" key="7">
    <source>
        <dbReference type="ARBA" id="ARBA00022729"/>
    </source>
</evidence>
<dbReference type="Pfam" id="PF18401">
    <property type="entry name" value="Thioredoxin_13"/>
    <property type="match status" value="1"/>
</dbReference>
<evidence type="ECO:0000256" key="4">
    <source>
        <dbReference type="ARBA" id="ARBA00006351"/>
    </source>
</evidence>
<dbReference type="Proteomes" id="UP000278627">
    <property type="component" value="Unassembled WGS sequence"/>
</dbReference>
<dbReference type="InterPro" id="IPR040692">
    <property type="entry name" value="UGGT_TRXL_3"/>
</dbReference>
<dbReference type="FunFam" id="3.90.550.10:FF:000004">
    <property type="entry name" value="UDP-glucose glycoprotein glucosyltransferase 1"/>
    <property type="match status" value="1"/>
</dbReference>
<evidence type="ECO:0000256" key="10">
    <source>
        <dbReference type="ARBA" id="ARBA00045874"/>
    </source>
</evidence>
<dbReference type="GO" id="GO:0051082">
    <property type="term" value="F:unfolded protein binding"/>
    <property type="evidence" value="ECO:0007669"/>
    <property type="project" value="TreeGrafter"/>
</dbReference>
<evidence type="ECO:0000259" key="16">
    <source>
        <dbReference type="Pfam" id="PF18403"/>
    </source>
</evidence>
<evidence type="ECO:0000259" key="17">
    <source>
        <dbReference type="Pfam" id="PF18404"/>
    </source>
</evidence>
<protein>
    <submittedName>
        <fullName evidence="20">UDP-glucose:glycoprotein glucosyltransferase</fullName>
    </submittedName>
</protein>
<evidence type="ECO:0000256" key="11">
    <source>
        <dbReference type="ARBA" id="ARBA00048456"/>
    </source>
</evidence>
<dbReference type="Pfam" id="PF18400">
    <property type="entry name" value="Thioredoxin_12"/>
    <property type="match status" value="1"/>
</dbReference>
<keyword evidence="5" id="KW-0328">Glycosyltransferase</keyword>
<keyword evidence="7" id="KW-0732">Signal</keyword>
<sequence>MVFTFARHFYTCVIARGMVTVKNVTSHSGVAPSVVSRKKGMKSLWLFIIMKSLWLFIILSAFPKMIHSSPSKKSVITSLHAKWSQTSFIAEASEFMAQESDTLFWAYIDEIVEKLNVDEWHTYSDAIQYDLAVRLASHLLEETRVNLLKFALSLRAHSPTVLLFQRLGTERKKSCAAFADVHGTLTCDVNDLEKVIESDDRGPVPTVYSIDHVFPVSKEHNVTLIIYGELATPSWRKFHLAAKALSRSGKVKYVLRHFVKDVRDDKPLLSGYGVELAIKSTEYKAVDDSNAVTDKVAVEESSEEYIDNEEDNYGFNFNTLRRLHSDLKESIGQFRLHLLERDELTPLKVWQVQELSYQAAQKIVQADPQKAINIMVDSSQNFPLAARSLSRQIVRKEFISEVSANQEQLMEYGISEGESTFFINGIMVDIDALDVFQVLNVLKQEEKLANGFFHMGIKNEYLSILMDLELNSERVSYALDFRPAFPEYLNNLDTDKQYRQWANSVGLLLQPYFPGMLRPIARNLYTLIFIVDPSQKETRDLLQYALRFYAHEIPVRLGVVFVANDEKEITGFDDASVAMLNLYNFIKSNNGIQKALDVLIEVLNVKEESVSPKDVLSYFQMKYPNHDPNNVFGSNSDYDNGRSTGHKFLRDSGLGLTPKVLLNGVVLDDSGITADHFEETVMMEIMRVTSRLQKAVMEKKLKDQDNVMNWILSQPEVMPRINKLILDSPLSPDALYLDLTSVKKCTSVSPTQYYKLPPKEQNQCMLKRMRYITRTEEMKTYFSTVWVVTDLETAEGRLLAYNAIRHLKRSHTMRVAIINNPKNIEKATTSGSITMLVNIASRILIPKQMKSFITKLVKEEIVSELLNKQITLDDLSVNDMNMTLFYKEAKQINSDEIIVYAKYSKNILGLKPGQLALVVNGLLIGPFGDNEVLDVADMELIDKLTLLRGGKVVKDYMEKWGIQTRYGESSDMVARSMALIGSVGVTKKRRFIPLLREKERYITDVLMNLNRADLYLVEYSLCSCCILLFFWYIPIYFMLSFQFDSLISCSVLTISGNNEEGLILALCIVDPLSTQAQRLGHLLTVIQKIVNVEVKLVMNPRAKLSELPLKRFYRLVLQPSVMFDNSGRISDAAYEARFTALPNKQLLTLAVVPPDAWMVQKKTLQVPGNVLAKFELEHILLEGHCFDDMTGSPPRGLQFTLGTLVNPSRYDTIVMANLGYFQLKADPGAWILNLRDGKSKDIYNIVRQVIHYLILLFIHVNTESEDEAGVNVLIDSFSGRTIRVRVAKKKGKEKENLLSEGKSEGESEDHHSIWSSISTTSISGDEKHDAINIFSLASGHLYERFLRIMILSVMKHTKHPVNFWLLKNYLSPNFKETLPQMAKHYGFKYEFIEYRWPRWLHQQTEKQRVMWGYKILFLDVLFPLGVRKIIFVDADQIVRTDLMELMELDLGGAPYGFTPFCDSRTSMDGFRFWKKGYWANHLAGRKYHISALYVIDLVKFRQVAAGDRLRGQYQGLSADPNSLSNLDQDLPNNMIHQVRIKSLPQEWLWCETWCDDASKEKAKTIDLCNNPQTKEPKLDSAMRIIPEWKDYDAEIKALFEIRSKNHTGQTKSGHEGTDKHTEL</sequence>
<comment type="function">
    <text evidence="10">Recognizes glycoproteins with minor folding defects. Reglucosylates single N-glycans near the misfolded part of the protein, thus providing quality control for protein folding in the endoplasmic reticulum. Reglucosylated proteins are recognized by calreticulin for recycling to the endoplasmic reticulum and refolding or degradation.</text>
</comment>
<dbReference type="PANTHER" id="PTHR11226">
    <property type="entry name" value="UDP-GLUCOSE GLYCOPROTEIN:GLUCOSYLTRANSFERASE"/>
    <property type="match status" value="1"/>
</dbReference>
<evidence type="ECO:0000259" key="14">
    <source>
        <dbReference type="Pfam" id="PF18401"/>
    </source>
</evidence>
<evidence type="ECO:0000313" key="18">
    <source>
        <dbReference type="EMBL" id="VDN89274.1"/>
    </source>
</evidence>
<dbReference type="InterPro" id="IPR029044">
    <property type="entry name" value="Nucleotide-diphossugar_trans"/>
</dbReference>
<evidence type="ECO:0000256" key="6">
    <source>
        <dbReference type="ARBA" id="ARBA00022679"/>
    </source>
</evidence>
<comment type="similarity">
    <text evidence="4">Belongs to the glycosyltransferase 8 family.</text>
</comment>
<dbReference type="InterPro" id="IPR040525">
    <property type="entry name" value="UGGT_TRXL_4"/>
</dbReference>
<keyword evidence="6" id="KW-0808">Transferase</keyword>
<dbReference type="Pfam" id="PF18403">
    <property type="entry name" value="Thioredoxin_15"/>
    <property type="match status" value="1"/>
</dbReference>
<dbReference type="InterPro" id="IPR009448">
    <property type="entry name" value="UDP-g_GGtrans"/>
</dbReference>
<reference evidence="20" key="1">
    <citation type="submission" date="2016-04" db="UniProtKB">
        <authorList>
            <consortium name="WormBaseParasite"/>
        </authorList>
    </citation>
    <scope>IDENTIFICATION</scope>
</reference>
<keyword evidence="12" id="KW-0472">Membrane</keyword>
<evidence type="ECO:0000256" key="12">
    <source>
        <dbReference type="SAM" id="Phobius"/>
    </source>
</evidence>
<evidence type="ECO:0000256" key="9">
    <source>
        <dbReference type="ARBA" id="ARBA00023180"/>
    </source>
</evidence>
<dbReference type="GO" id="GO:0005788">
    <property type="term" value="C:endoplasmic reticulum lumen"/>
    <property type="evidence" value="ECO:0007669"/>
    <property type="project" value="UniProtKB-SubCell"/>
</dbReference>
<dbReference type="Pfam" id="PF06427">
    <property type="entry name" value="UDP-g_GGTase"/>
    <property type="match status" value="1"/>
</dbReference>
<keyword evidence="12" id="KW-0812">Transmembrane</keyword>
<dbReference type="GO" id="GO:0036503">
    <property type="term" value="P:ERAD pathway"/>
    <property type="evidence" value="ECO:0007669"/>
    <property type="project" value="TreeGrafter"/>
</dbReference>
<dbReference type="GO" id="GO:0003980">
    <property type="term" value="F:UDP-glucose:glycoprotein glucosyltransferase activity"/>
    <property type="evidence" value="ECO:0007669"/>
    <property type="project" value="InterPro"/>
</dbReference>
<keyword evidence="8" id="KW-0256">Endoplasmic reticulum</keyword>
<dbReference type="InterPro" id="IPR040694">
    <property type="entry name" value="UGGT_TRXL_2"/>
</dbReference>
<keyword evidence="19" id="KW-1185">Reference proteome</keyword>
<evidence type="ECO:0000256" key="2">
    <source>
        <dbReference type="ARBA" id="ARBA00004319"/>
    </source>
</evidence>
<evidence type="ECO:0000313" key="19">
    <source>
        <dbReference type="Proteomes" id="UP000278627"/>
    </source>
</evidence>
<evidence type="ECO:0000256" key="5">
    <source>
        <dbReference type="ARBA" id="ARBA00022676"/>
    </source>
</evidence>
<evidence type="ECO:0000256" key="8">
    <source>
        <dbReference type="ARBA" id="ARBA00022824"/>
    </source>
</evidence>
<dbReference type="Pfam" id="PF18402">
    <property type="entry name" value="Thioredoxin_14"/>
    <property type="match status" value="1"/>
</dbReference>
<dbReference type="Gene3D" id="3.90.550.10">
    <property type="entry name" value="Spore Coat Polysaccharide Biosynthesis Protein SpsA, Chain A"/>
    <property type="match status" value="1"/>
</dbReference>
<dbReference type="InterPro" id="IPR040497">
    <property type="entry name" value="Glyco_transf_24"/>
</dbReference>
<name>A0A0N4TIQ4_BRUPA</name>
<dbReference type="WBParaSite" id="BPAG_0000812601-mRNA-1">
    <property type="protein sequence ID" value="BPAG_0000812601-mRNA-1"/>
    <property type="gene ID" value="BPAG_0000812601"/>
</dbReference>
<keyword evidence="12" id="KW-1133">Transmembrane helix</keyword>
<dbReference type="UniPathway" id="UPA00378"/>
<dbReference type="InterPro" id="IPR040693">
    <property type="entry name" value="UGGT_TRXL_1"/>
</dbReference>
<feature type="domain" description="UGGT thioredoxin-like" evidence="14">
    <location>
        <begin position="342"/>
        <end position="470"/>
    </location>
</feature>
<feature type="transmembrane region" description="Helical" evidence="12">
    <location>
        <begin position="44"/>
        <end position="62"/>
    </location>
</feature>
<evidence type="ECO:0000256" key="3">
    <source>
        <dbReference type="ARBA" id="ARBA00004922"/>
    </source>
</evidence>
<feature type="domain" description="UGGT thioredoxin-like" evidence="15">
    <location>
        <begin position="488"/>
        <end position="725"/>
    </location>
</feature>
<proteinExistence type="inferred from homology"/>
<feature type="domain" description="UDP-glucose:glycoprotein glucosyltransferase thioredoxin-like" evidence="16">
    <location>
        <begin position="760"/>
        <end position="980"/>
    </location>
</feature>
<dbReference type="SUPFAM" id="SSF53448">
    <property type="entry name" value="Nucleotide-diphospho-sugar transferases"/>
    <property type="match status" value="1"/>
</dbReference>
<feature type="domain" description="Glucosyltransferase 24 catalytic" evidence="17">
    <location>
        <begin position="1331"/>
        <end position="1597"/>
    </location>
</feature>
<keyword evidence="9" id="KW-0325">Glycoprotein</keyword>